<dbReference type="InterPro" id="IPR001568">
    <property type="entry name" value="RNase_T2-like"/>
</dbReference>
<dbReference type="Proteomes" id="UP000617145">
    <property type="component" value="Unassembled WGS sequence"/>
</dbReference>
<dbReference type="PANTHER" id="PTHR11240:SF22">
    <property type="entry name" value="RIBONUCLEASE T2"/>
    <property type="match status" value="1"/>
</dbReference>
<dbReference type="CDD" id="cd01062">
    <property type="entry name" value="RNase_T2_prok"/>
    <property type="match status" value="1"/>
</dbReference>
<dbReference type="AlphaFoldDB" id="A0A8J2ZPA4"/>
<reference evidence="4" key="2">
    <citation type="submission" date="2020-09" db="EMBL/GenBank/DDBJ databases">
        <authorList>
            <person name="Sun Q."/>
            <person name="Zhou Y."/>
        </authorList>
    </citation>
    <scope>NUCLEOTIDE SEQUENCE</scope>
    <source>
        <strain evidence="4">CGMCC 1.15762</strain>
    </source>
</reference>
<proteinExistence type="inferred from homology"/>
<comment type="caution">
    <text evidence="4">The sequence shown here is derived from an EMBL/GenBank/DDBJ whole genome shotgun (WGS) entry which is preliminary data.</text>
</comment>
<evidence type="ECO:0000313" key="4">
    <source>
        <dbReference type="EMBL" id="GGG87335.1"/>
    </source>
</evidence>
<sequence length="207" mass="22822">MRWIALLLLSATLARADGDVAGDFDYYVMSLSWSPTWCALEGDPRGSPQCDRNLGFVLHGLWPQHHRGYPSYCDSSMTAPSRAMTEAMSDIMGTSGLAWHQWKKHGTCTGLTAADYFALSREAFGSINRPAMLRRLDAPVTLPATLIEEAFLKENSDLEPDMITITCRSGRIQEARICLSKSLEPVPCGRDLVRDCAADDALLAPVR</sequence>
<keyword evidence="3" id="KW-0732">Signal</keyword>
<feature type="chain" id="PRO_5035315957" evidence="3">
    <location>
        <begin position="17"/>
        <end position="207"/>
    </location>
</feature>
<dbReference type="GO" id="GO:0003723">
    <property type="term" value="F:RNA binding"/>
    <property type="evidence" value="ECO:0007669"/>
    <property type="project" value="InterPro"/>
</dbReference>
<keyword evidence="5" id="KW-1185">Reference proteome</keyword>
<comment type="similarity">
    <text evidence="1 2">Belongs to the RNase T2 family.</text>
</comment>
<protein>
    <submittedName>
        <fullName evidence="4">Ribonuclease T(2)</fullName>
    </submittedName>
</protein>
<dbReference type="GO" id="GO:0033897">
    <property type="term" value="F:ribonuclease T2 activity"/>
    <property type="evidence" value="ECO:0007669"/>
    <property type="project" value="InterPro"/>
</dbReference>
<evidence type="ECO:0000256" key="2">
    <source>
        <dbReference type="RuleBase" id="RU004328"/>
    </source>
</evidence>
<gene>
    <name evidence="4" type="ORF">GCM10011415_42360</name>
</gene>
<dbReference type="InterPro" id="IPR018188">
    <property type="entry name" value="RNase_T2_His_AS_1"/>
</dbReference>
<dbReference type="InterPro" id="IPR036430">
    <property type="entry name" value="RNase_T2-like_sf"/>
</dbReference>
<dbReference type="EMBL" id="BMJV01000014">
    <property type="protein sequence ID" value="GGG87335.1"/>
    <property type="molecule type" value="Genomic_DNA"/>
</dbReference>
<dbReference type="PANTHER" id="PTHR11240">
    <property type="entry name" value="RIBONUCLEASE T2"/>
    <property type="match status" value="1"/>
</dbReference>
<feature type="signal peptide" evidence="3">
    <location>
        <begin position="1"/>
        <end position="16"/>
    </location>
</feature>
<reference evidence="4" key="1">
    <citation type="journal article" date="2014" name="Int. J. Syst. Evol. Microbiol.">
        <title>Complete genome sequence of Corynebacterium casei LMG S-19264T (=DSM 44701T), isolated from a smear-ripened cheese.</title>
        <authorList>
            <consortium name="US DOE Joint Genome Institute (JGI-PGF)"/>
            <person name="Walter F."/>
            <person name="Albersmeier A."/>
            <person name="Kalinowski J."/>
            <person name="Ruckert C."/>
        </authorList>
    </citation>
    <scope>NUCLEOTIDE SEQUENCE</scope>
    <source>
        <strain evidence="4">CGMCC 1.15762</strain>
    </source>
</reference>
<evidence type="ECO:0000313" key="5">
    <source>
        <dbReference type="Proteomes" id="UP000617145"/>
    </source>
</evidence>
<evidence type="ECO:0000256" key="3">
    <source>
        <dbReference type="SAM" id="SignalP"/>
    </source>
</evidence>
<evidence type="ECO:0000256" key="1">
    <source>
        <dbReference type="ARBA" id="ARBA00007469"/>
    </source>
</evidence>
<dbReference type="RefSeq" id="WP_188792173.1">
    <property type="nucleotide sequence ID" value="NZ_BMJV01000014.1"/>
</dbReference>
<dbReference type="PROSITE" id="PS00530">
    <property type="entry name" value="RNASE_T2_1"/>
    <property type="match status" value="1"/>
</dbReference>
<dbReference type="GO" id="GO:0006401">
    <property type="term" value="P:RNA catabolic process"/>
    <property type="evidence" value="ECO:0007669"/>
    <property type="project" value="TreeGrafter"/>
</dbReference>
<name>A0A8J2ZPA4_9RHOB</name>
<accession>A0A8J2ZPA4</accession>
<dbReference type="InterPro" id="IPR039378">
    <property type="entry name" value="RNase_T2_prok"/>
</dbReference>
<organism evidence="4 5">
    <name type="scientific">Salipiger pallidus</name>
    <dbReference type="NCBI Taxonomy" id="1775170"/>
    <lineage>
        <taxon>Bacteria</taxon>
        <taxon>Pseudomonadati</taxon>
        <taxon>Pseudomonadota</taxon>
        <taxon>Alphaproteobacteria</taxon>
        <taxon>Rhodobacterales</taxon>
        <taxon>Roseobacteraceae</taxon>
        <taxon>Salipiger</taxon>
    </lineage>
</organism>
<dbReference type="SUPFAM" id="SSF55895">
    <property type="entry name" value="Ribonuclease Rh-like"/>
    <property type="match status" value="1"/>
</dbReference>
<dbReference type="Gene3D" id="3.90.730.10">
    <property type="entry name" value="Ribonuclease T2-like"/>
    <property type="match status" value="1"/>
</dbReference>
<dbReference type="Pfam" id="PF00445">
    <property type="entry name" value="Ribonuclease_T2"/>
    <property type="match status" value="1"/>
</dbReference>